<dbReference type="CDD" id="cd07012">
    <property type="entry name" value="PBP2_Bug_TTT"/>
    <property type="match status" value="1"/>
</dbReference>
<dbReference type="PANTHER" id="PTHR42928">
    <property type="entry name" value="TRICARBOXYLATE-BINDING PROTEIN"/>
    <property type="match status" value="1"/>
</dbReference>
<dbReference type="OrthoDB" id="8678477at2"/>
<dbReference type="EMBL" id="PDNW01000017">
    <property type="protein sequence ID" value="PLC48672.1"/>
    <property type="molecule type" value="Genomic_DNA"/>
</dbReference>
<name>A0A2N4U0Y0_9BURK</name>
<keyword evidence="4" id="KW-1185">Reference proteome</keyword>
<dbReference type="RefSeq" id="WP_102075159.1">
    <property type="nucleotide sequence ID" value="NZ_PDNW01000017.1"/>
</dbReference>
<sequence>MKSSLIQKLLSAAILTVASATAAAAYPDQAIRLTVGFPPGTGPDIVARTVGDQLSKEIGQSVVVENKAGAGGQIAAYSVAHNAPDGYSILLGEVGSISISPETTATLSYKPLTEFAAITEAVRANFVLVIPANSPYKTLKEFVTAAQASTDNFNIATFGAGTPGHFGAEMLADAGQFKIEPIHYRSTGDALSAIIAGQVQGAFVTTAMAAPQIAGGKMRALAITGKDRTKMLADIPTFGEQNMPNVEFGAWFAFFAPAGTPVDVLDVLNKNTVTALKAESVRKTLEGSGFVIVGSSRQELQDLLVAEQKRWAQVVKKTGFKIN</sequence>
<comment type="similarity">
    <text evidence="1">Belongs to the UPF0065 (bug) family.</text>
</comment>
<dbReference type="InterPro" id="IPR042100">
    <property type="entry name" value="Bug_dom1"/>
</dbReference>
<proteinExistence type="inferred from homology"/>
<dbReference type="Proteomes" id="UP000234190">
    <property type="component" value="Unassembled WGS sequence"/>
</dbReference>
<reference evidence="3 4" key="1">
    <citation type="submission" date="2017-10" db="EMBL/GenBank/DDBJ databases">
        <title>Two draft genome sequences of Pusillimonas sp. strains isolated from a nitrate- and radionuclide-contaminated groundwater in Russia.</title>
        <authorList>
            <person name="Grouzdev D.S."/>
            <person name="Tourova T.P."/>
            <person name="Goeva M.A."/>
            <person name="Babich T.L."/>
            <person name="Sokolova D.S."/>
            <person name="Abdullin R."/>
            <person name="Poltaraus A.B."/>
            <person name="Toshchakov S.V."/>
            <person name="Nazina T.N."/>
        </authorList>
    </citation>
    <scope>NUCLEOTIDE SEQUENCE [LARGE SCALE GENOMIC DNA]</scope>
    <source>
        <strain evidence="3 4">JR1/69-3-13</strain>
    </source>
</reference>
<organism evidence="3 4">
    <name type="scientific">Pollutimonas subterranea</name>
    <dbReference type="NCBI Taxonomy" id="2045210"/>
    <lineage>
        <taxon>Bacteria</taxon>
        <taxon>Pseudomonadati</taxon>
        <taxon>Pseudomonadota</taxon>
        <taxon>Betaproteobacteria</taxon>
        <taxon>Burkholderiales</taxon>
        <taxon>Alcaligenaceae</taxon>
        <taxon>Pollutimonas</taxon>
    </lineage>
</organism>
<feature type="signal peptide" evidence="2">
    <location>
        <begin position="1"/>
        <end position="24"/>
    </location>
</feature>
<evidence type="ECO:0000256" key="1">
    <source>
        <dbReference type="ARBA" id="ARBA00006987"/>
    </source>
</evidence>
<feature type="chain" id="PRO_5014995320" evidence="2">
    <location>
        <begin position="25"/>
        <end position="323"/>
    </location>
</feature>
<evidence type="ECO:0000313" key="4">
    <source>
        <dbReference type="Proteomes" id="UP000234190"/>
    </source>
</evidence>
<dbReference type="InterPro" id="IPR005064">
    <property type="entry name" value="BUG"/>
</dbReference>
<dbReference type="Gene3D" id="3.40.190.10">
    <property type="entry name" value="Periplasmic binding protein-like II"/>
    <property type="match status" value="1"/>
</dbReference>
<comment type="caution">
    <text evidence="3">The sequence shown here is derived from an EMBL/GenBank/DDBJ whole genome shotgun (WGS) entry which is preliminary data.</text>
</comment>
<dbReference type="PANTHER" id="PTHR42928:SF5">
    <property type="entry name" value="BLR1237 PROTEIN"/>
    <property type="match status" value="1"/>
</dbReference>
<dbReference type="AlphaFoldDB" id="A0A2N4U0Y0"/>
<gene>
    <name evidence="3" type="ORF">CR159_16950</name>
</gene>
<evidence type="ECO:0000313" key="3">
    <source>
        <dbReference type="EMBL" id="PLC48672.1"/>
    </source>
</evidence>
<dbReference type="PIRSF" id="PIRSF017082">
    <property type="entry name" value="YflP"/>
    <property type="match status" value="1"/>
</dbReference>
<accession>A0A2N4U0Y0</accession>
<dbReference type="Gene3D" id="3.40.190.150">
    <property type="entry name" value="Bordetella uptake gene, domain 1"/>
    <property type="match status" value="1"/>
</dbReference>
<protein>
    <submittedName>
        <fullName evidence="3">C4-dicarboxylate ABC transporter</fullName>
    </submittedName>
</protein>
<evidence type="ECO:0000256" key="2">
    <source>
        <dbReference type="SAM" id="SignalP"/>
    </source>
</evidence>
<dbReference type="SUPFAM" id="SSF53850">
    <property type="entry name" value="Periplasmic binding protein-like II"/>
    <property type="match status" value="1"/>
</dbReference>
<keyword evidence="2" id="KW-0732">Signal</keyword>
<dbReference type="Pfam" id="PF03401">
    <property type="entry name" value="TctC"/>
    <property type="match status" value="1"/>
</dbReference>